<evidence type="ECO:0000313" key="2">
    <source>
        <dbReference type="Proteomes" id="UP001164539"/>
    </source>
</evidence>
<accession>A0ACC1WVJ1</accession>
<proteinExistence type="predicted"/>
<comment type="caution">
    <text evidence="1">The sequence shown here is derived from an EMBL/GenBank/DDBJ whole genome shotgun (WGS) entry which is preliminary data.</text>
</comment>
<reference evidence="1 2" key="1">
    <citation type="journal article" date="2023" name="Science">
        <title>Complex scaffold remodeling in plant triterpene biosynthesis.</title>
        <authorList>
            <person name="De La Pena R."/>
            <person name="Hodgson H."/>
            <person name="Liu J.C."/>
            <person name="Stephenson M.J."/>
            <person name="Martin A.C."/>
            <person name="Owen C."/>
            <person name="Harkess A."/>
            <person name="Leebens-Mack J."/>
            <person name="Jimenez L.E."/>
            <person name="Osbourn A."/>
            <person name="Sattely E.S."/>
        </authorList>
    </citation>
    <scope>NUCLEOTIDE SEQUENCE [LARGE SCALE GENOMIC DNA]</scope>
    <source>
        <strain evidence="2">cv. JPN11</strain>
        <tissue evidence="1">Leaf</tissue>
    </source>
</reference>
<dbReference type="Proteomes" id="UP001164539">
    <property type="component" value="Chromosome 13"/>
</dbReference>
<gene>
    <name evidence="1" type="ORF">OWV82_023036</name>
</gene>
<organism evidence="1 2">
    <name type="scientific">Melia azedarach</name>
    <name type="common">Chinaberry tree</name>
    <dbReference type="NCBI Taxonomy" id="155640"/>
    <lineage>
        <taxon>Eukaryota</taxon>
        <taxon>Viridiplantae</taxon>
        <taxon>Streptophyta</taxon>
        <taxon>Embryophyta</taxon>
        <taxon>Tracheophyta</taxon>
        <taxon>Spermatophyta</taxon>
        <taxon>Magnoliopsida</taxon>
        <taxon>eudicotyledons</taxon>
        <taxon>Gunneridae</taxon>
        <taxon>Pentapetalae</taxon>
        <taxon>rosids</taxon>
        <taxon>malvids</taxon>
        <taxon>Sapindales</taxon>
        <taxon>Meliaceae</taxon>
        <taxon>Melia</taxon>
    </lineage>
</organism>
<dbReference type="EMBL" id="CM051406">
    <property type="protein sequence ID" value="KAJ4703083.1"/>
    <property type="molecule type" value="Genomic_DNA"/>
</dbReference>
<protein>
    <submittedName>
        <fullName evidence="1">Auxin response factor</fullName>
    </submittedName>
</protein>
<sequence>MRLSSAGFSPQTQEGEKRVLNSELWHACAGPLVSLPAVGSRVVYFPQGHSEQVAASTNKEVDAHIPNYPSLPPQLICQLHNVTMHADVETDEVYAQMTLQPLSPQEQKEAYLPAELGTPSKQPTNYFCKTLTASDTSTHGGFSVPRRAAEKVFPPLDFSQQPPAQELIARDLHDNEWKFRHIFRGQPKRHLLTTGWSVFVSAKRLVAGDSVLFIWNEKNQLLLGIRRANRPPTVMPSSVLSSDSMHLGLLAAAAHAAATNSRFTIFYNPRASPSEFVIPLAKYIKAVYHTRVSVGMRFRMLFETEESSVRRYMGTITGISDLDPVKWPNSHWRSVKVGWDESTAGERQPRVSLWEIEPLTTFPMYPSPFPLRLKRPWPPGLPAFHGIKDDDLGINSQLMWLRGDGDRGMQSLNFQGLGVSPWMQPRLDASMLGLQSDVYQAMAAAALREMRTVDPPKPNAASLLQFQQPQNLSSRTSSALMQPQMLQQSHPQQTFLQGVQENQQQSQPQVHLLQPQLQHSHSFNNQHQHQQQQQPLPQQQQQQVEHQQISSSVSAISQFASVSQSQSPPLQAISSLCQQQSFSDSNGNPVTSPMVSPLHSLLGSFTQDESSHLLNLPRSNPLIPSPTWPSKRAAVEPLFSSGAPQCVLPPVEQLGPPHTNLSQNSISLPPFPGRECSIDQEGNADPQSHLLFGVNIEPSSLLMQNEMSSLGGVGSNSDSTTIPFASNYMSTAGTDFSVNPAITPSSCIDESGFLKSPENLGQINPPNRTFVKVYKSGSFGRSLDITKFSSYHELRSELARMFGLEGQLEDPLRSGWQLVFVDRENDVLLLGDDPWPEFVNSVWCIKILSPPEVQQMGKRGIELLNSVPIQRLSNSSCDDYASRQDSRNLSTGITSVGSLDY</sequence>
<keyword evidence="2" id="KW-1185">Reference proteome</keyword>
<evidence type="ECO:0000313" key="1">
    <source>
        <dbReference type="EMBL" id="KAJ4703083.1"/>
    </source>
</evidence>
<name>A0ACC1WVJ1_MELAZ</name>